<evidence type="ECO:0000256" key="2">
    <source>
        <dbReference type="ARBA" id="ARBA00023027"/>
    </source>
</evidence>
<dbReference type="OrthoDB" id="298012at2759"/>
<proteinExistence type="predicted"/>
<dbReference type="GO" id="GO:0016491">
    <property type="term" value="F:oxidoreductase activity"/>
    <property type="evidence" value="ECO:0007669"/>
    <property type="project" value="UniProtKB-KW"/>
</dbReference>
<dbReference type="InterPro" id="IPR029752">
    <property type="entry name" value="D-isomer_DH_CS1"/>
</dbReference>
<dbReference type="GO" id="GO:0051287">
    <property type="term" value="F:NAD binding"/>
    <property type="evidence" value="ECO:0007669"/>
    <property type="project" value="InterPro"/>
</dbReference>
<comment type="caution">
    <text evidence="4">The sequence shown here is derived from an EMBL/GenBank/DDBJ whole genome shotgun (WGS) entry which is preliminary data.</text>
</comment>
<dbReference type="PROSITE" id="PS00065">
    <property type="entry name" value="D_2_HYDROXYACID_DH_1"/>
    <property type="match status" value="1"/>
</dbReference>
<dbReference type="SUPFAM" id="SSF51735">
    <property type="entry name" value="NAD(P)-binding Rossmann-fold domains"/>
    <property type="match status" value="1"/>
</dbReference>
<keyword evidence="1" id="KW-0560">Oxidoreductase</keyword>
<dbReference type="Gene3D" id="3.40.50.720">
    <property type="entry name" value="NAD(P)-binding Rossmann-like Domain"/>
    <property type="match status" value="2"/>
</dbReference>
<keyword evidence="2" id="KW-0520">NAD</keyword>
<evidence type="ECO:0000313" key="4">
    <source>
        <dbReference type="EMBL" id="KAF4308867.1"/>
    </source>
</evidence>
<evidence type="ECO:0000313" key="5">
    <source>
        <dbReference type="Proteomes" id="UP000572817"/>
    </source>
</evidence>
<dbReference type="PANTHER" id="PTHR43333:SF1">
    <property type="entry name" value="D-ISOMER SPECIFIC 2-HYDROXYACID DEHYDROGENASE NAD-BINDING DOMAIN-CONTAINING PROTEIN"/>
    <property type="match status" value="1"/>
</dbReference>
<reference evidence="4" key="1">
    <citation type="submission" date="2020-04" db="EMBL/GenBank/DDBJ databases">
        <title>Genome Assembly and Annotation of Botryosphaeria dothidea sdau 11-99, a Latent Pathogen of Apple Fruit Ring Rot in China.</title>
        <authorList>
            <person name="Yu C."/>
            <person name="Diao Y."/>
            <person name="Lu Q."/>
            <person name="Zhao J."/>
            <person name="Cui S."/>
            <person name="Peng C."/>
            <person name="He B."/>
            <person name="Liu H."/>
        </authorList>
    </citation>
    <scope>NUCLEOTIDE SEQUENCE [LARGE SCALE GENOMIC DNA]</scope>
    <source>
        <strain evidence="4">Sdau11-99</strain>
    </source>
</reference>
<feature type="domain" description="D-isomer specific 2-hydroxyacid dehydrogenase NAD-binding" evidence="3">
    <location>
        <begin position="132"/>
        <end position="194"/>
    </location>
</feature>
<keyword evidence="5" id="KW-1185">Reference proteome</keyword>
<dbReference type="SUPFAM" id="SSF52283">
    <property type="entry name" value="Formate/glycerate dehydrogenase catalytic domain-like"/>
    <property type="match status" value="1"/>
</dbReference>
<sequence length="379" mass="41497">MGGGPEPKSLREKILVALPGARPDHLLERLKKKFPDVEIDFTEIAFKVDPDVPKELFADITILVTFNGLPKSLDWAPKLKWLHLLSAGSNHVHNNPIWKEKDITITTSSGIHGPQIAEWVVLTTLVRTHYYNFLHDAQKEHKWSKYGSDQVVHDLVGQRLGVLGYGSIGRQVGRVARALGTDVIAYTATPKDTLEQRRDHGFIVPGTGDADGSIPSAWYSGLDKKSLHEFLSQDIDILLVSVPLTEETRRFLSADEFRVLAEGSSRQTNGAVAAHRDRAKGGKGPVIVNISRGQIVDQPALVQALTDGTLGGAALDVTDPEPLPADDPLWSAPNVTITPHISGNGASYTDRSFQILEANLGRLESGDRLLNVVDRKRGY</sequence>
<name>A0A8H4IX80_9PEZI</name>
<dbReference type="Pfam" id="PF02826">
    <property type="entry name" value="2-Hacid_dh_C"/>
    <property type="match status" value="2"/>
</dbReference>
<dbReference type="PANTHER" id="PTHR43333">
    <property type="entry name" value="2-HACID_DH_C DOMAIN-CONTAINING PROTEIN"/>
    <property type="match status" value="1"/>
</dbReference>
<gene>
    <name evidence="4" type="ORF">GTA08_BOTSDO02603</name>
</gene>
<evidence type="ECO:0000256" key="1">
    <source>
        <dbReference type="ARBA" id="ARBA00023002"/>
    </source>
</evidence>
<organism evidence="4 5">
    <name type="scientific">Botryosphaeria dothidea</name>
    <dbReference type="NCBI Taxonomy" id="55169"/>
    <lineage>
        <taxon>Eukaryota</taxon>
        <taxon>Fungi</taxon>
        <taxon>Dikarya</taxon>
        <taxon>Ascomycota</taxon>
        <taxon>Pezizomycotina</taxon>
        <taxon>Dothideomycetes</taxon>
        <taxon>Dothideomycetes incertae sedis</taxon>
        <taxon>Botryosphaeriales</taxon>
        <taxon>Botryosphaeriaceae</taxon>
        <taxon>Botryosphaeria</taxon>
    </lineage>
</organism>
<dbReference type="AlphaFoldDB" id="A0A8H4IX80"/>
<dbReference type="CDD" id="cd12163">
    <property type="entry name" value="2-Hacid_dh_5"/>
    <property type="match status" value="1"/>
</dbReference>
<dbReference type="EMBL" id="WWBZ02000016">
    <property type="protein sequence ID" value="KAF4308867.1"/>
    <property type="molecule type" value="Genomic_DNA"/>
</dbReference>
<protein>
    <submittedName>
        <fullName evidence="4">2-hydroxyacid dehydrogenase protein</fullName>
    </submittedName>
</protein>
<evidence type="ECO:0000259" key="3">
    <source>
        <dbReference type="Pfam" id="PF02826"/>
    </source>
</evidence>
<accession>A0A8H4IX80</accession>
<dbReference type="InterPro" id="IPR006140">
    <property type="entry name" value="D-isomer_DH_NAD-bd"/>
</dbReference>
<dbReference type="Proteomes" id="UP000572817">
    <property type="component" value="Unassembled WGS sequence"/>
</dbReference>
<feature type="domain" description="D-isomer specific 2-hydroxyacid dehydrogenase NAD-binding" evidence="3">
    <location>
        <begin position="221"/>
        <end position="342"/>
    </location>
</feature>
<dbReference type="InterPro" id="IPR036291">
    <property type="entry name" value="NAD(P)-bd_dom_sf"/>
</dbReference>